<feature type="compositionally biased region" description="Low complexity" evidence="1">
    <location>
        <begin position="277"/>
        <end position="286"/>
    </location>
</feature>
<feature type="compositionally biased region" description="Low complexity" evidence="1">
    <location>
        <begin position="295"/>
        <end position="309"/>
    </location>
</feature>
<name>A0A2Z7APM9_9LAMI</name>
<evidence type="ECO:0000313" key="3">
    <source>
        <dbReference type="Proteomes" id="UP000250235"/>
    </source>
</evidence>
<evidence type="ECO:0000313" key="2">
    <source>
        <dbReference type="EMBL" id="KZV21269.1"/>
    </source>
</evidence>
<dbReference type="Proteomes" id="UP000250235">
    <property type="component" value="Unassembled WGS sequence"/>
</dbReference>
<feature type="compositionally biased region" description="Low complexity" evidence="1">
    <location>
        <begin position="236"/>
        <end position="247"/>
    </location>
</feature>
<sequence length="356" mass="38658">MSDDEQSVDERIDADEAMSLEDILLSIPVDVPLPSAGVDITKIILEKDIKIPGVDERTRYLASLPQIPVDDKGKEPLMEKDPVKGNPVKEQFLLILADIECLVQLREKLIQNVRQDGRNLDDVQTLRFNEFKKGFLAHSAAVTADSMDFRKEFRALNAKVTSLDEQGEVSRNRPQPPPDDQNRGSGNSGGGSGVRFNRYTIPGVRPGGGPAINENHVRLKGARGRTAARIQRRATPRPAAAARLRNASSHRRFVRPAGASSRTASQHKCTLRRATGAPPTSTSASSIGHRRAQKRPASALYASSSSGAPSRDDSEKRRPSMRGQRACTARVHARGGAPPCAAVIPVGISIPFSSRF</sequence>
<accession>A0A2Z7APM9</accession>
<gene>
    <name evidence="2" type="ORF">F511_23394</name>
</gene>
<proteinExistence type="predicted"/>
<reference evidence="2 3" key="1">
    <citation type="journal article" date="2015" name="Proc. Natl. Acad. Sci. U.S.A.">
        <title>The resurrection genome of Boea hygrometrica: A blueprint for survival of dehydration.</title>
        <authorList>
            <person name="Xiao L."/>
            <person name="Yang G."/>
            <person name="Zhang L."/>
            <person name="Yang X."/>
            <person name="Zhao S."/>
            <person name="Ji Z."/>
            <person name="Zhou Q."/>
            <person name="Hu M."/>
            <person name="Wang Y."/>
            <person name="Chen M."/>
            <person name="Xu Y."/>
            <person name="Jin H."/>
            <person name="Xiao X."/>
            <person name="Hu G."/>
            <person name="Bao F."/>
            <person name="Hu Y."/>
            <person name="Wan P."/>
            <person name="Li L."/>
            <person name="Deng X."/>
            <person name="Kuang T."/>
            <person name="Xiang C."/>
            <person name="Zhu J.K."/>
            <person name="Oliver M.J."/>
            <person name="He Y."/>
        </authorList>
    </citation>
    <scope>NUCLEOTIDE SEQUENCE [LARGE SCALE GENOMIC DNA]</scope>
    <source>
        <strain evidence="3">cv. XS01</strain>
    </source>
</reference>
<evidence type="ECO:0000256" key="1">
    <source>
        <dbReference type="SAM" id="MobiDB-lite"/>
    </source>
</evidence>
<keyword evidence="3" id="KW-1185">Reference proteome</keyword>
<feature type="region of interest" description="Disordered" evidence="1">
    <location>
        <begin position="160"/>
        <end position="325"/>
    </location>
</feature>
<organism evidence="2 3">
    <name type="scientific">Dorcoceras hygrometricum</name>
    <dbReference type="NCBI Taxonomy" id="472368"/>
    <lineage>
        <taxon>Eukaryota</taxon>
        <taxon>Viridiplantae</taxon>
        <taxon>Streptophyta</taxon>
        <taxon>Embryophyta</taxon>
        <taxon>Tracheophyta</taxon>
        <taxon>Spermatophyta</taxon>
        <taxon>Magnoliopsida</taxon>
        <taxon>eudicotyledons</taxon>
        <taxon>Gunneridae</taxon>
        <taxon>Pentapetalae</taxon>
        <taxon>asterids</taxon>
        <taxon>lamiids</taxon>
        <taxon>Lamiales</taxon>
        <taxon>Gesneriaceae</taxon>
        <taxon>Didymocarpoideae</taxon>
        <taxon>Trichosporeae</taxon>
        <taxon>Loxocarpinae</taxon>
        <taxon>Dorcoceras</taxon>
    </lineage>
</organism>
<protein>
    <submittedName>
        <fullName evidence="2">Uncharacterized protein</fullName>
    </submittedName>
</protein>
<dbReference type="EMBL" id="KV014911">
    <property type="protein sequence ID" value="KZV21269.1"/>
    <property type="molecule type" value="Genomic_DNA"/>
</dbReference>
<dbReference type="AlphaFoldDB" id="A0A2Z7APM9"/>